<proteinExistence type="predicted"/>
<organism evidence="1 2">
    <name type="scientific">Trifolium pratense</name>
    <name type="common">Red clover</name>
    <dbReference type="NCBI Taxonomy" id="57577"/>
    <lineage>
        <taxon>Eukaryota</taxon>
        <taxon>Viridiplantae</taxon>
        <taxon>Streptophyta</taxon>
        <taxon>Embryophyta</taxon>
        <taxon>Tracheophyta</taxon>
        <taxon>Spermatophyta</taxon>
        <taxon>Magnoliopsida</taxon>
        <taxon>eudicotyledons</taxon>
        <taxon>Gunneridae</taxon>
        <taxon>Pentapetalae</taxon>
        <taxon>rosids</taxon>
        <taxon>fabids</taxon>
        <taxon>Fabales</taxon>
        <taxon>Fabaceae</taxon>
        <taxon>Papilionoideae</taxon>
        <taxon>50 kb inversion clade</taxon>
        <taxon>NPAAA clade</taxon>
        <taxon>Hologalegina</taxon>
        <taxon>IRL clade</taxon>
        <taxon>Trifolieae</taxon>
        <taxon>Trifolium</taxon>
    </lineage>
</organism>
<evidence type="ECO:0000313" key="2">
    <source>
        <dbReference type="Proteomes" id="UP001177021"/>
    </source>
</evidence>
<comment type="caution">
    <text evidence="1">The sequence shown here is derived from an EMBL/GenBank/DDBJ whole genome shotgun (WGS) entry which is preliminary data.</text>
</comment>
<keyword evidence="2" id="KW-1185">Reference proteome</keyword>
<accession>A0ACB0KIU4</accession>
<dbReference type="Proteomes" id="UP001177021">
    <property type="component" value="Unassembled WGS sequence"/>
</dbReference>
<protein>
    <submittedName>
        <fullName evidence="1">Uncharacterized protein</fullName>
    </submittedName>
</protein>
<name>A0ACB0KIU4_TRIPR</name>
<dbReference type="EMBL" id="CASHSV030000217">
    <property type="protein sequence ID" value="CAJ2656705.1"/>
    <property type="molecule type" value="Genomic_DNA"/>
</dbReference>
<evidence type="ECO:0000313" key="1">
    <source>
        <dbReference type="EMBL" id="CAJ2656705.1"/>
    </source>
</evidence>
<sequence>MEDIRNEDILTSPLQLLRSLQLLMCFFRHLDYLGCYIYIAGLLFKMVLVILKMILKMIMMNFKMVMKTNIDSSMEAFCNKLTCSLFRLDLFCKVNFYFISHGSILKSTLCTMCIMKIRILLTIT</sequence>
<gene>
    <name evidence="1" type="ORF">MILVUS5_LOCUS23382</name>
</gene>
<reference evidence="1" key="1">
    <citation type="submission" date="2023-10" db="EMBL/GenBank/DDBJ databases">
        <authorList>
            <person name="Rodriguez Cubillos JULIANA M."/>
            <person name="De Vega J."/>
        </authorList>
    </citation>
    <scope>NUCLEOTIDE SEQUENCE</scope>
</reference>